<evidence type="ECO:0000313" key="2">
    <source>
        <dbReference type="EMBL" id="GLR62932.1"/>
    </source>
</evidence>
<proteinExistence type="predicted"/>
<gene>
    <name evidence="2" type="ORF">GCM10007878_03670</name>
</gene>
<name>A0ABQ5ZX66_9GAMM</name>
<dbReference type="Pfam" id="PF07603">
    <property type="entry name" value="Lcl_C"/>
    <property type="match status" value="1"/>
</dbReference>
<organism evidence="2 3">
    <name type="scientific">Marinospirillum insulare</name>
    <dbReference type="NCBI Taxonomy" id="217169"/>
    <lineage>
        <taxon>Bacteria</taxon>
        <taxon>Pseudomonadati</taxon>
        <taxon>Pseudomonadota</taxon>
        <taxon>Gammaproteobacteria</taxon>
        <taxon>Oceanospirillales</taxon>
        <taxon>Oceanospirillaceae</taxon>
        <taxon>Marinospirillum</taxon>
    </lineage>
</organism>
<dbReference type="Proteomes" id="UP001156682">
    <property type="component" value="Unassembled WGS sequence"/>
</dbReference>
<protein>
    <recommendedName>
        <fullName evidence="1">Lcl C-terminal domain-containing protein</fullName>
    </recommendedName>
</protein>
<evidence type="ECO:0000259" key="1">
    <source>
        <dbReference type="Pfam" id="PF07603"/>
    </source>
</evidence>
<dbReference type="RefSeq" id="WP_027851804.1">
    <property type="nucleotide sequence ID" value="NZ_BSOR01000007.1"/>
</dbReference>
<evidence type="ECO:0000313" key="3">
    <source>
        <dbReference type="Proteomes" id="UP001156682"/>
    </source>
</evidence>
<comment type="caution">
    <text evidence="2">The sequence shown here is derived from an EMBL/GenBank/DDBJ whole genome shotgun (WGS) entry which is preliminary data.</text>
</comment>
<keyword evidence="3" id="KW-1185">Reference proteome</keyword>
<reference evidence="3" key="1">
    <citation type="journal article" date="2019" name="Int. J. Syst. Evol. Microbiol.">
        <title>The Global Catalogue of Microorganisms (GCM) 10K type strain sequencing project: providing services to taxonomists for standard genome sequencing and annotation.</title>
        <authorList>
            <consortium name="The Broad Institute Genomics Platform"/>
            <consortium name="The Broad Institute Genome Sequencing Center for Infectious Disease"/>
            <person name="Wu L."/>
            <person name="Ma J."/>
        </authorList>
    </citation>
    <scope>NUCLEOTIDE SEQUENCE [LARGE SCALE GENOMIC DNA]</scope>
    <source>
        <strain evidence="3">NBRC 100033</strain>
    </source>
</reference>
<dbReference type="EMBL" id="BSOR01000007">
    <property type="protein sequence ID" value="GLR62932.1"/>
    <property type="molecule type" value="Genomic_DNA"/>
</dbReference>
<accession>A0ABQ5ZX66</accession>
<sequence>MSKKRSEDVWLDPETGLMWQTATSDNKIGWKDVDRYAEQLNQLNYGGYSDWRVPTRFELETLNTVKPCFIKGGPSSGIFIKEPLLHSMDFDHQSFWTSSQADEIDGERRARAFLVNFFSAKNGAHSGYTCYPKYVRCVRD</sequence>
<dbReference type="InterPro" id="IPR011460">
    <property type="entry name" value="Lcl_C"/>
</dbReference>
<feature type="domain" description="Lcl C-terminal" evidence="1">
    <location>
        <begin position="11"/>
        <end position="139"/>
    </location>
</feature>